<feature type="chain" id="PRO_5015430724" description="Organic solvent tolerance-like N-terminal domain-containing protein" evidence="1">
    <location>
        <begin position="21"/>
        <end position="110"/>
    </location>
</feature>
<dbReference type="Proteomes" id="UP000239007">
    <property type="component" value="Unassembled WGS sequence"/>
</dbReference>
<feature type="signal peptide" evidence="1">
    <location>
        <begin position="1"/>
        <end position="20"/>
    </location>
</feature>
<accession>A0A2S7UWP0</accession>
<keyword evidence="3" id="KW-1185">Reference proteome</keyword>
<dbReference type="OrthoDB" id="6227663at2"/>
<reference evidence="2 3" key="1">
    <citation type="submission" date="2016-12" db="EMBL/GenBank/DDBJ databases">
        <title>Diversity of luminous bacteria.</title>
        <authorList>
            <person name="Yoshizawa S."/>
            <person name="Kogure K."/>
        </authorList>
    </citation>
    <scope>NUCLEOTIDE SEQUENCE [LARGE SCALE GENOMIC DNA]</scope>
    <source>
        <strain evidence="2 3">SA4-48</strain>
    </source>
</reference>
<dbReference type="AlphaFoldDB" id="A0A2S7UWP0"/>
<proteinExistence type="predicted"/>
<evidence type="ECO:0000256" key="1">
    <source>
        <dbReference type="SAM" id="SignalP"/>
    </source>
</evidence>
<gene>
    <name evidence="2" type="ORF">BTO11_12315</name>
</gene>
<comment type="caution">
    <text evidence="2">The sequence shown here is derived from an EMBL/GenBank/DDBJ whole genome shotgun (WGS) entry which is preliminary data.</text>
</comment>
<evidence type="ECO:0000313" key="3">
    <source>
        <dbReference type="Proteomes" id="UP000239007"/>
    </source>
</evidence>
<evidence type="ECO:0000313" key="2">
    <source>
        <dbReference type="EMBL" id="PQJ54363.1"/>
    </source>
</evidence>
<dbReference type="EMBL" id="MSCH01000003">
    <property type="protein sequence ID" value="PQJ54363.1"/>
    <property type="molecule type" value="Genomic_DNA"/>
</dbReference>
<name>A0A2S7UWP0_9GAMM</name>
<protein>
    <recommendedName>
        <fullName evidence="4">Organic solvent tolerance-like N-terminal domain-containing protein</fullName>
    </recommendedName>
</protein>
<organism evidence="2 3">
    <name type="scientific">Psychrosphaera saromensis</name>
    <dbReference type="NCBI Taxonomy" id="716813"/>
    <lineage>
        <taxon>Bacteria</taxon>
        <taxon>Pseudomonadati</taxon>
        <taxon>Pseudomonadota</taxon>
        <taxon>Gammaproteobacteria</taxon>
        <taxon>Alteromonadales</taxon>
        <taxon>Pseudoalteromonadaceae</taxon>
        <taxon>Psychrosphaera</taxon>
    </lineage>
</organism>
<sequence length="110" mass="12405">MKLFKKLLLCIFVISHFSYAQELKITAQKEVVTNNNKVHTYIGNVQITHSENEQPQITSNTVSMANGKTVMEGNVKMIFSHVTAVTNKVVYVQTKSGFVAKMDKVIVTYH</sequence>
<dbReference type="RefSeq" id="WP_105052878.1">
    <property type="nucleotide sequence ID" value="NZ_BMYG01000001.1"/>
</dbReference>
<keyword evidence="1" id="KW-0732">Signal</keyword>
<evidence type="ECO:0008006" key="4">
    <source>
        <dbReference type="Google" id="ProtNLM"/>
    </source>
</evidence>